<reference evidence="2 3" key="1">
    <citation type="submission" date="2017-01" db="EMBL/GenBank/DDBJ databases">
        <authorList>
            <person name="Mah S.A."/>
            <person name="Swanson W.J."/>
            <person name="Moy G.W."/>
            <person name="Vacquier V.D."/>
        </authorList>
    </citation>
    <scope>NUCLEOTIDE SEQUENCE [LARGE SCALE GENOMIC DNA]</scope>
    <source>
        <strain evidence="2 3">DCY110</strain>
    </source>
</reference>
<protein>
    <recommendedName>
        <fullName evidence="1">Dienelactone hydrolase domain-containing protein</fullName>
    </recommendedName>
</protein>
<evidence type="ECO:0000259" key="1">
    <source>
        <dbReference type="Pfam" id="PF01738"/>
    </source>
</evidence>
<dbReference type="KEGG" id="rhy:RD110_20985"/>
<organism evidence="2 3">
    <name type="scientific">Rhodoferax koreensis</name>
    <dbReference type="NCBI Taxonomy" id="1842727"/>
    <lineage>
        <taxon>Bacteria</taxon>
        <taxon>Pseudomonadati</taxon>
        <taxon>Pseudomonadota</taxon>
        <taxon>Betaproteobacteria</taxon>
        <taxon>Burkholderiales</taxon>
        <taxon>Comamonadaceae</taxon>
        <taxon>Rhodoferax</taxon>
    </lineage>
</organism>
<dbReference type="Pfam" id="PF01738">
    <property type="entry name" value="DLH"/>
    <property type="match status" value="1"/>
</dbReference>
<dbReference type="PANTHER" id="PTHR46623">
    <property type="entry name" value="CARBOXYMETHYLENEBUTENOLIDASE-RELATED"/>
    <property type="match status" value="1"/>
</dbReference>
<dbReference type="EMBL" id="CP019236">
    <property type="protein sequence ID" value="APW39385.1"/>
    <property type="molecule type" value="Genomic_DNA"/>
</dbReference>
<dbReference type="OrthoDB" id="62567at2"/>
<sequence>MTSRNDEIQAGGGQTFHAYVSVPERPNGHAVVVVQEIFGVTPHIRDVADRYARDGYLAIAPDLFWRIEPGLSLSHSKEDMQRAFAVLAQFDEDLGVQDLRATLAHVRAQPGITGVGLVGMCLGGKLAYLAAARLPVDASVAFYGVGIEKHLGEAQALKHPLLMFFGGKDRYAPPPVRAQIEAATAGNPLAAVRVYEDADHGFYTRGTPEVIQSAHAQARAFLEQHLPHAGARP</sequence>
<dbReference type="InterPro" id="IPR051049">
    <property type="entry name" value="Dienelactone_hydrolase-like"/>
</dbReference>
<dbReference type="RefSeq" id="WP_076201730.1">
    <property type="nucleotide sequence ID" value="NZ_CP019236.1"/>
</dbReference>
<keyword evidence="3" id="KW-1185">Reference proteome</keyword>
<gene>
    <name evidence="2" type="ORF">RD110_20985</name>
</gene>
<dbReference type="InterPro" id="IPR002925">
    <property type="entry name" value="Dienelactn_hydro"/>
</dbReference>
<dbReference type="PANTHER" id="PTHR46623:SF6">
    <property type="entry name" value="ALPHA_BETA-HYDROLASES SUPERFAMILY PROTEIN"/>
    <property type="match status" value="1"/>
</dbReference>
<evidence type="ECO:0000313" key="3">
    <source>
        <dbReference type="Proteomes" id="UP000186609"/>
    </source>
</evidence>
<dbReference type="SUPFAM" id="SSF53474">
    <property type="entry name" value="alpha/beta-Hydrolases"/>
    <property type="match status" value="1"/>
</dbReference>
<dbReference type="GO" id="GO:0016787">
    <property type="term" value="F:hydrolase activity"/>
    <property type="evidence" value="ECO:0007669"/>
    <property type="project" value="InterPro"/>
</dbReference>
<evidence type="ECO:0000313" key="2">
    <source>
        <dbReference type="EMBL" id="APW39385.1"/>
    </source>
</evidence>
<dbReference type="Proteomes" id="UP000186609">
    <property type="component" value="Chromosome"/>
</dbReference>
<dbReference type="Gene3D" id="3.40.50.1820">
    <property type="entry name" value="alpha/beta hydrolase"/>
    <property type="match status" value="1"/>
</dbReference>
<dbReference type="AlphaFoldDB" id="A0A1P8K071"/>
<dbReference type="STRING" id="1842727.RD110_20985"/>
<proteinExistence type="predicted"/>
<feature type="domain" description="Dienelactone hydrolase" evidence="1">
    <location>
        <begin position="16"/>
        <end position="219"/>
    </location>
</feature>
<dbReference type="InterPro" id="IPR029058">
    <property type="entry name" value="AB_hydrolase_fold"/>
</dbReference>
<name>A0A1P8K071_9BURK</name>
<accession>A0A1P8K071</accession>